<name>A0A371WZN8_9HYPH</name>
<dbReference type="InterPro" id="IPR007667">
    <property type="entry name" value="Hypoxia_induced_domain"/>
</dbReference>
<dbReference type="RefSeq" id="WP_116684389.1">
    <property type="nucleotide sequence ID" value="NZ_QURL01000007.1"/>
</dbReference>
<dbReference type="AlphaFoldDB" id="A0A371WZN8"/>
<keyword evidence="7" id="KW-1185">Reference proteome</keyword>
<dbReference type="Proteomes" id="UP000264310">
    <property type="component" value="Unassembled WGS sequence"/>
</dbReference>
<evidence type="ECO:0000256" key="4">
    <source>
        <dbReference type="SAM" id="Phobius"/>
    </source>
</evidence>
<dbReference type="NCBIfam" id="NF033233">
    <property type="entry name" value="twin_helix"/>
    <property type="match status" value="1"/>
</dbReference>
<protein>
    <submittedName>
        <fullName evidence="6">Twin transmembrane helix small protein</fullName>
    </submittedName>
</protein>
<dbReference type="PROSITE" id="PS51503">
    <property type="entry name" value="HIG1"/>
    <property type="match status" value="1"/>
</dbReference>
<comment type="caution">
    <text evidence="6">The sequence shown here is derived from an EMBL/GenBank/DDBJ whole genome shotgun (WGS) entry which is preliminary data.</text>
</comment>
<feature type="domain" description="HIG1" evidence="5">
    <location>
        <begin position="1"/>
        <end position="62"/>
    </location>
</feature>
<evidence type="ECO:0000256" key="3">
    <source>
        <dbReference type="ARBA" id="ARBA00023136"/>
    </source>
</evidence>
<keyword evidence="3 4" id="KW-0472">Membrane</keyword>
<organism evidence="6 7">
    <name type="scientific">Fulvimarina endophytica</name>
    <dbReference type="NCBI Taxonomy" id="2293836"/>
    <lineage>
        <taxon>Bacteria</taxon>
        <taxon>Pseudomonadati</taxon>
        <taxon>Pseudomonadota</taxon>
        <taxon>Alphaproteobacteria</taxon>
        <taxon>Hyphomicrobiales</taxon>
        <taxon>Aurantimonadaceae</taxon>
        <taxon>Fulvimarina</taxon>
    </lineage>
</organism>
<feature type="transmembrane region" description="Helical" evidence="4">
    <location>
        <begin position="40"/>
        <end position="60"/>
    </location>
</feature>
<evidence type="ECO:0000256" key="2">
    <source>
        <dbReference type="ARBA" id="ARBA00022989"/>
    </source>
</evidence>
<dbReference type="Pfam" id="PF04588">
    <property type="entry name" value="HIG_1_N"/>
    <property type="match status" value="1"/>
</dbReference>
<evidence type="ECO:0000259" key="5">
    <source>
        <dbReference type="PROSITE" id="PS51503"/>
    </source>
</evidence>
<keyword evidence="2 4" id="KW-1133">Transmembrane helix</keyword>
<accession>A0A371WZN8</accession>
<evidence type="ECO:0000313" key="6">
    <source>
        <dbReference type="EMBL" id="RFC62451.1"/>
    </source>
</evidence>
<dbReference type="EMBL" id="QURL01000007">
    <property type="protein sequence ID" value="RFC62451.1"/>
    <property type="molecule type" value="Genomic_DNA"/>
</dbReference>
<reference evidence="6 7" key="1">
    <citation type="submission" date="2018-08" db="EMBL/GenBank/DDBJ databases">
        <title>Fulvimarina sp. 85, whole genome shotgun sequence.</title>
        <authorList>
            <person name="Tuo L."/>
        </authorList>
    </citation>
    <scope>NUCLEOTIDE SEQUENCE [LARGE SCALE GENOMIC DNA]</scope>
    <source>
        <strain evidence="6 7">85</strain>
    </source>
</reference>
<dbReference type="Gene3D" id="6.10.140.1320">
    <property type="match status" value="1"/>
</dbReference>
<proteinExistence type="predicted"/>
<gene>
    <name evidence="6" type="ORF">DYI37_16655</name>
</gene>
<dbReference type="OrthoDB" id="7951376at2"/>
<evidence type="ECO:0000256" key="1">
    <source>
        <dbReference type="ARBA" id="ARBA00022692"/>
    </source>
</evidence>
<evidence type="ECO:0000313" key="7">
    <source>
        <dbReference type="Proteomes" id="UP000264310"/>
    </source>
</evidence>
<keyword evidence="1 4" id="KW-0812">Transmembrane</keyword>
<sequence length="62" mass="6721">MSGVLTFLAFAAMIATAIVLILGLANLMKGGPGSKSQRFMRYRIMFQALAIVLIVAFLLFGR</sequence>
<feature type="transmembrane region" description="Helical" evidence="4">
    <location>
        <begin position="6"/>
        <end position="28"/>
    </location>
</feature>